<protein>
    <submittedName>
        <fullName evidence="2">Uncharacterized protein</fullName>
    </submittedName>
</protein>
<organism evidence="2 3">
    <name type="scientific">Marinomonas pollencensis</name>
    <dbReference type="NCBI Taxonomy" id="491954"/>
    <lineage>
        <taxon>Bacteria</taxon>
        <taxon>Pseudomonadati</taxon>
        <taxon>Pseudomonadota</taxon>
        <taxon>Gammaproteobacteria</taxon>
        <taxon>Oceanospirillales</taxon>
        <taxon>Oceanospirillaceae</taxon>
        <taxon>Marinomonas</taxon>
    </lineage>
</organism>
<evidence type="ECO:0000313" key="2">
    <source>
        <dbReference type="EMBL" id="REG85834.1"/>
    </source>
</evidence>
<feature type="signal peptide" evidence="1">
    <location>
        <begin position="1"/>
        <end position="25"/>
    </location>
</feature>
<feature type="chain" id="PRO_5017823775" evidence="1">
    <location>
        <begin position="26"/>
        <end position="82"/>
    </location>
</feature>
<accession>A0A3E0DS38</accession>
<dbReference type="OrthoDB" id="9924701at2"/>
<gene>
    <name evidence="2" type="ORF">DFP81_102373</name>
</gene>
<dbReference type="Proteomes" id="UP000256542">
    <property type="component" value="Unassembled WGS sequence"/>
</dbReference>
<sequence length="82" mass="8571">MTIYTKSIVAFLASLALASTALASAGDLGHGTIKRAQANIGSLEARISNIELSVDTNTAFITQDESTSVKNGRANLFSNILN</sequence>
<keyword evidence="3" id="KW-1185">Reference proteome</keyword>
<keyword evidence="1" id="KW-0732">Signal</keyword>
<dbReference type="RefSeq" id="WP_115896606.1">
    <property type="nucleotide sequence ID" value="NZ_QUNG01000002.1"/>
</dbReference>
<dbReference type="AlphaFoldDB" id="A0A3E0DS38"/>
<reference evidence="2 3" key="1">
    <citation type="submission" date="2018-08" db="EMBL/GenBank/DDBJ databases">
        <title>Genomic Encyclopedia of Type Strains, Phase III (KMG-III): the genomes of soil and plant-associated and newly described type strains.</title>
        <authorList>
            <person name="Whitman W."/>
        </authorList>
    </citation>
    <scope>NUCLEOTIDE SEQUENCE [LARGE SCALE GENOMIC DNA]</scope>
    <source>
        <strain evidence="2 3">CECT 7375</strain>
    </source>
</reference>
<proteinExistence type="predicted"/>
<comment type="caution">
    <text evidence="2">The sequence shown here is derived from an EMBL/GenBank/DDBJ whole genome shotgun (WGS) entry which is preliminary data.</text>
</comment>
<dbReference type="EMBL" id="QUNG01000002">
    <property type="protein sequence ID" value="REG85834.1"/>
    <property type="molecule type" value="Genomic_DNA"/>
</dbReference>
<evidence type="ECO:0000313" key="3">
    <source>
        <dbReference type="Proteomes" id="UP000256542"/>
    </source>
</evidence>
<evidence type="ECO:0000256" key="1">
    <source>
        <dbReference type="SAM" id="SignalP"/>
    </source>
</evidence>
<name>A0A3E0DS38_9GAMM</name>